<organism evidence="4 5">
    <name type="scientific">Edaphochlamys debaryana</name>
    <dbReference type="NCBI Taxonomy" id="47281"/>
    <lineage>
        <taxon>Eukaryota</taxon>
        <taxon>Viridiplantae</taxon>
        <taxon>Chlorophyta</taxon>
        <taxon>core chlorophytes</taxon>
        <taxon>Chlorophyceae</taxon>
        <taxon>CS clade</taxon>
        <taxon>Chlamydomonadales</taxon>
        <taxon>Chlamydomonadales incertae sedis</taxon>
        <taxon>Edaphochlamys</taxon>
    </lineage>
</organism>
<reference evidence="4" key="1">
    <citation type="journal article" date="2020" name="bioRxiv">
        <title>Comparative genomics of Chlamydomonas.</title>
        <authorList>
            <person name="Craig R.J."/>
            <person name="Hasan A.R."/>
            <person name="Ness R.W."/>
            <person name="Keightley P.D."/>
        </authorList>
    </citation>
    <scope>NUCLEOTIDE SEQUENCE</scope>
    <source>
        <strain evidence="4">CCAP 11/70</strain>
    </source>
</reference>
<keyword evidence="2 3" id="KW-0040">ANK repeat</keyword>
<dbReference type="SUPFAM" id="SSF48403">
    <property type="entry name" value="Ankyrin repeat"/>
    <property type="match status" value="1"/>
</dbReference>
<evidence type="ECO:0000256" key="3">
    <source>
        <dbReference type="PROSITE-ProRule" id="PRU00023"/>
    </source>
</evidence>
<proteinExistence type="predicted"/>
<dbReference type="PROSITE" id="PS50088">
    <property type="entry name" value="ANK_REPEAT"/>
    <property type="match status" value="3"/>
</dbReference>
<dbReference type="InterPro" id="IPR036770">
    <property type="entry name" value="Ankyrin_rpt-contain_sf"/>
</dbReference>
<dbReference type="SMART" id="SM00248">
    <property type="entry name" value="ANK"/>
    <property type="match status" value="5"/>
</dbReference>
<dbReference type="PANTHER" id="PTHR24166">
    <property type="entry name" value="ROLLING PEBBLES, ISOFORM B"/>
    <property type="match status" value="1"/>
</dbReference>
<comment type="caution">
    <text evidence="4">The sequence shown here is derived from an EMBL/GenBank/DDBJ whole genome shotgun (WGS) entry which is preliminary data.</text>
</comment>
<dbReference type="Pfam" id="PF12796">
    <property type="entry name" value="Ank_2"/>
    <property type="match status" value="2"/>
</dbReference>
<dbReference type="PROSITE" id="PS50297">
    <property type="entry name" value="ANK_REP_REGION"/>
    <property type="match status" value="3"/>
</dbReference>
<feature type="repeat" description="ANK" evidence="3">
    <location>
        <begin position="162"/>
        <end position="183"/>
    </location>
</feature>
<dbReference type="PANTHER" id="PTHR24166:SF48">
    <property type="entry name" value="PROTEIN VAPYRIN"/>
    <property type="match status" value="1"/>
</dbReference>
<accession>A0A835XT43</accession>
<dbReference type="InterPro" id="IPR050889">
    <property type="entry name" value="Dendritic_Spine_Reg/Scaffold"/>
</dbReference>
<evidence type="ECO:0000313" key="5">
    <source>
        <dbReference type="Proteomes" id="UP000612055"/>
    </source>
</evidence>
<keyword evidence="1" id="KW-0677">Repeat</keyword>
<dbReference type="Gene3D" id="1.25.40.20">
    <property type="entry name" value="Ankyrin repeat-containing domain"/>
    <property type="match status" value="3"/>
</dbReference>
<dbReference type="Proteomes" id="UP000612055">
    <property type="component" value="Unassembled WGS sequence"/>
</dbReference>
<name>A0A835XT43_9CHLO</name>
<dbReference type="InterPro" id="IPR002110">
    <property type="entry name" value="Ankyrin_rpt"/>
</dbReference>
<evidence type="ECO:0000256" key="2">
    <source>
        <dbReference type="ARBA" id="ARBA00023043"/>
    </source>
</evidence>
<sequence length="280" mass="30160">MDKDRAAAPDSQGRTLLHCAAYADNRRAVSTLLTRHRKLVSARDIDGRTPLHFAAWTGAQASVYRLLEAGAELCPKDRDGLTPLHLACATGDAGMVSLLLAMEGLRSGGAPPTSPMLLCNLGWAPAHMAACAGSVGALRALHGARPDSVSLAAGAAAGDQFSGYTPLHCAVACGSAEAVNLLLGWIESNWQGAFPVGLFKLATSWDEWERVWRRRHELPRFISAIGQADPLDDPAETFTTFRRVSQAFRDGLRRMGPRACGWRPKSWAQHEGREGQRARG</sequence>
<keyword evidence="5" id="KW-1185">Reference proteome</keyword>
<evidence type="ECO:0000256" key="1">
    <source>
        <dbReference type="ARBA" id="ARBA00022737"/>
    </source>
</evidence>
<dbReference type="OrthoDB" id="566830at2759"/>
<gene>
    <name evidence="4" type="ORF">HYH03_012274</name>
</gene>
<feature type="repeat" description="ANK" evidence="3">
    <location>
        <begin position="46"/>
        <end position="78"/>
    </location>
</feature>
<feature type="repeat" description="ANK" evidence="3">
    <location>
        <begin position="79"/>
        <end position="100"/>
    </location>
</feature>
<dbReference type="EMBL" id="JAEHOE010000075">
    <property type="protein sequence ID" value="KAG2489254.1"/>
    <property type="molecule type" value="Genomic_DNA"/>
</dbReference>
<protein>
    <submittedName>
        <fullName evidence="4">Uncharacterized protein</fullName>
    </submittedName>
</protein>
<dbReference type="Pfam" id="PF00023">
    <property type="entry name" value="Ank"/>
    <property type="match status" value="1"/>
</dbReference>
<evidence type="ECO:0000313" key="4">
    <source>
        <dbReference type="EMBL" id="KAG2489254.1"/>
    </source>
</evidence>
<dbReference type="AlphaFoldDB" id="A0A835XT43"/>